<keyword evidence="16" id="KW-0325">Glycoprotein</keyword>
<keyword evidence="7" id="KW-0328">Glycosyltransferase</keyword>
<evidence type="ECO:0000256" key="4">
    <source>
        <dbReference type="ARBA" id="ARBA00006462"/>
    </source>
</evidence>
<organism evidence="24 25">
    <name type="scientific">Drosophila lebanonensis</name>
    <name type="common">Fruit fly</name>
    <name type="synonym">Scaptodrosophila lebanonensis</name>
    <dbReference type="NCBI Taxonomy" id="7225"/>
    <lineage>
        <taxon>Eukaryota</taxon>
        <taxon>Metazoa</taxon>
        <taxon>Ecdysozoa</taxon>
        <taxon>Arthropoda</taxon>
        <taxon>Hexapoda</taxon>
        <taxon>Insecta</taxon>
        <taxon>Pterygota</taxon>
        <taxon>Neoptera</taxon>
        <taxon>Endopterygota</taxon>
        <taxon>Diptera</taxon>
        <taxon>Brachycera</taxon>
        <taxon>Muscomorpha</taxon>
        <taxon>Ephydroidea</taxon>
        <taxon>Drosophilidae</taxon>
        <taxon>Scaptodrosophila</taxon>
    </lineage>
</organism>
<dbReference type="GO" id="GO:0016263">
    <property type="term" value="F:glycoprotein-N-acetylgalactosamine 3-beta-galactosyltransferase activity"/>
    <property type="evidence" value="ECO:0007669"/>
    <property type="project" value="UniProtKB-EC"/>
</dbReference>
<evidence type="ECO:0000256" key="11">
    <source>
        <dbReference type="ARBA" id="ARBA00022741"/>
    </source>
</evidence>
<dbReference type="AlphaFoldDB" id="A0A6J2TQF4"/>
<comment type="function">
    <text evidence="22">Glycosyltransferase that generates the core 1 O-glycan Gal-beta1-3GalNAc-alpha1-Ser/Thr (T antigen), which is a precursor for many extended O-glycans in glycoproteins.</text>
</comment>
<dbReference type="InterPro" id="IPR003378">
    <property type="entry name" value="Fringe-like_glycosylTrfase"/>
</dbReference>
<evidence type="ECO:0000313" key="25">
    <source>
        <dbReference type="RefSeq" id="XP_030377745.1"/>
    </source>
</evidence>
<evidence type="ECO:0000256" key="20">
    <source>
        <dbReference type="ARBA" id="ARBA00042009"/>
    </source>
</evidence>
<evidence type="ECO:0000256" key="6">
    <source>
        <dbReference type="ARBA" id="ARBA00012557"/>
    </source>
</evidence>
<dbReference type="FunFam" id="3.90.550.50:FF:000017">
    <property type="entry name" value="Glycoprotein-N-acetylgalactosamine 3-beta-galactosyltransferase 1"/>
    <property type="match status" value="1"/>
</dbReference>
<evidence type="ECO:0000256" key="12">
    <source>
        <dbReference type="ARBA" id="ARBA00022968"/>
    </source>
</evidence>
<evidence type="ECO:0000256" key="1">
    <source>
        <dbReference type="ARBA" id="ARBA00001936"/>
    </source>
</evidence>
<keyword evidence="15" id="KW-1015">Disulfide bond</keyword>
<comment type="cofactor">
    <cofactor evidence="1">
        <name>Mn(2+)</name>
        <dbReference type="ChEBI" id="CHEBI:29035"/>
    </cofactor>
</comment>
<keyword evidence="12" id="KW-0735">Signal-anchor</keyword>
<comment type="subunit">
    <text evidence="5">Homodimer; disulfide-linked.</text>
</comment>
<dbReference type="OrthoDB" id="414175at2759"/>
<evidence type="ECO:0000256" key="18">
    <source>
        <dbReference type="ARBA" id="ARBA00040898"/>
    </source>
</evidence>
<dbReference type="Proteomes" id="UP000504634">
    <property type="component" value="Unplaced"/>
</dbReference>
<dbReference type="InterPro" id="IPR026050">
    <property type="entry name" value="C1GALT1/C1GALT1_chp1"/>
</dbReference>
<dbReference type="Pfam" id="PF02434">
    <property type="entry name" value="Fringe"/>
    <property type="match status" value="1"/>
</dbReference>
<evidence type="ECO:0000256" key="7">
    <source>
        <dbReference type="ARBA" id="ARBA00022676"/>
    </source>
</evidence>
<gene>
    <name evidence="25" type="primary">LOC115626499</name>
</gene>
<keyword evidence="11" id="KW-0547">Nucleotide-binding</keyword>
<evidence type="ECO:0000256" key="17">
    <source>
        <dbReference type="ARBA" id="ARBA00023211"/>
    </source>
</evidence>
<evidence type="ECO:0000256" key="19">
    <source>
        <dbReference type="ARBA" id="ARBA00041226"/>
    </source>
</evidence>
<keyword evidence="10" id="KW-0479">Metal-binding</keyword>
<proteinExistence type="inferred from homology"/>
<evidence type="ECO:0000256" key="9">
    <source>
        <dbReference type="ARBA" id="ARBA00022692"/>
    </source>
</evidence>
<evidence type="ECO:0000256" key="2">
    <source>
        <dbReference type="ARBA" id="ARBA00004606"/>
    </source>
</evidence>
<evidence type="ECO:0000256" key="21">
    <source>
        <dbReference type="ARBA" id="ARBA00043065"/>
    </source>
</evidence>
<dbReference type="GO" id="GO:0030145">
    <property type="term" value="F:manganese ion binding"/>
    <property type="evidence" value="ECO:0007669"/>
    <property type="project" value="UniProtKB-ARBA"/>
</dbReference>
<protein>
    <recommendedName>
        <fullName evidence="18">Glycoprotein-N-acetylgalactosamine 3-beta-galactosyltransferase 1</fullName>
        <ecNumber evidence="6">2.4.1.122</ecNumber>
    </recommendedName>
    <alternativeName>
        <fullName evidence="20">Core 1 O-glycan T-synthase</fullName>
    </alternativeName>
    <alternativeName>
        <fullName evidence="21">Core 1 UDP-galactose:N-acetylgalactosamine-alpha-R beta 1,3-galactosyltransferase 1</fullName>
    </alternativeName>
    <alternativeName>
        <fullName evidence="19">Core 1 beta1,3-galactosyltransferase 1</fullName>
    </alternativeName>
</protein>
<reference evidence="25" key="1">
    <citation type="submission" date="2025-08" db="UniProtKB">
        <authorList>
            <consortium name="RefSeq"/>
        </authorList>
    </citation>
    <scope>IDENTIFICATION</scope>
    <source>
        <strain evidence="25">11010-0011.00</strain>
        <tissue evidence="25">Whole body</tissue>
    </source>
</reference>
<evidence type="ECO:0000256" key="16">
    <source>
        <dbReference type="ARBA" id="ARBA00023180"/>
    </source>
</evidence>
<evidence type="ECO:0000256" key="5">
    <source>
        <dbReference type="ARBA" id="ARBA00011748"/>
    </source>
</evidence>
<dbReference type="UniPathway" id="UPA00378"/>
<evidence type="ECO:0000256" key="10">
    <source>
        <dbReference type="ARBA" id="ARBA00022723"/>
    </source>
</evidence>
<keyword evidence="13" id="KW-1133">Transmembrane helix</keyword>
<dbReference type="Gene3D" id="3.90.550.50">
    <property type="match status" value="1"/>
</dbReference>
<evidence type="ECO:0000256" key="8">
    <source>
        <dbReference type="ARBA" id="ARBA00022679"/>
    </source>
</evidence>
<keyword evidence="17" id="KW-0464">Manganese</keyword>
<dbReference type="GeneID" id="115626499"/>
<dbReference type="PANTHER" id="PTHR23033:SF14">
    <property type="entry name" value="GLYCOPROTEIN-N-ACETYLGALACTOSAMINE 3-BETA-GALACTOSYLTRANSFERASE 1-RELATED"/>
    <property type="match status" value="1"/>
</dbReference>
<comment type="pathway">
    <text evidence="3">Protein modification; protein glycosylation.</text>
</comment>
<keyword evidence="9" id="KW-0812">Transmembrane</keyword>
<comment type="similarity">
    <text evidence="4">Belongs to the glycosyltransferase 31 family. Beta3-Gal-T subfamily.</text>
</comment>
<evidence type="ECO:0000256" key="13">
    <source>
        <dbReference type="ARBA" id="ARBA00022989"/>
    </source>
</evidence>
<sequence>MTHLLVRLLIYEQDEIVHNSSISADPKQEVRILCFVLASPDDNKAIHVKRTWGKRCNILLFMSSVSDKELPTVKLPVDEGRHNLFKKVKESFKYVYEHHIKDADWFVKADDDTYMIVENLRYLLHPYSPEKPLYFGMRFNSNLPHKNYTYMSGGAGYVLSREALRRLVEEAFPYPSRCNETGLFEDVEMGTCLQNVHVVAGESRDEKGLERFNAFPPSYLLRDNLDDYWLLNDIFYKKQKNQICCSSKAISYHYLNESLMYHLDYLVYHFQLYGGTNTPH</sequence>
<accession>A0A6J2TQF4</accession>
<evidence type="ECO:0000256" key="22">
    <source>
        <dbReference type="ARBA" id="ARBA00059245"/>
    </source>
</evidence>
<name>A0A6J2TQF4_DROLE</name>
<feature type="domain" description="Fringe-like glycosyltransferase" evidence="23">
    <location>
        <begin position="48"/>
        <end position="196"/>
    </location>
</feature>
<evidence type="ECO:0000256" key="14">
    <source>
        <dbReference type="ARBA" id="ARBA00023136"/>
    </source>
</evidence>
<keyword evidence="8" id="KW-0808">Transferase</keyword>
<dbReference type="GO" id="GO:0016020">
    <property type="term" value="C:membrane"/>
    <property type="evidence" value="ECO:0007669"/>
    <property type="project" value="UniProtKB-SubCell"/>
</dbReference>
<evidence type="ECO:0000256" key="15">
    <source>
        <dbReference type="ARBA" id="ARBA00023157"/>
    </source>
</evidence>
<dbReference type="GO" id="GO:0000166">
    <property type="term" value="F:nucleotide binding"/>
    <property type="evidence" value="ECO:0007669"/>
    <property type="project" value="UniProtKB-KW"/>
</dbReference>
<evidence type="ECO:0000313" key="24">
    <source>
        <dbReference type="Proteomes" id="UP000504634"/>
    </source>
</evidence>
<keyword evidence="24" id="KW-1185">Reference proteome</keyword>
<evidence type="ECO:0000259" key="23">
    <source>
        <dbReference type="Pfam" id="PF02434"/>
    </source>
</evidence>
<dbReference type="EC" id="2.4.1.122" evidence="6"/>
<dbReference type="RefSeq" id="XP_030377745.1">
    <property type="nucleotide sequence ID" value="XM_030521885.1"/>
</dbReference>
<keyword evidence="14" id="KW-0472">Membrane</keyword>
<dbReference type="PANTHER" id="PTHR23033">
    <property type="entry name" value="BETA1,3-GALACTOSYLTRANSFERASE"/>
    <property type="match status" value="1"/>
</dbReference>
<evidence type="ECO:0000256" key="3">
    <source>
        <dbReference type="ARBA" id="ARBA00004922"/>
    </source>
</evidence>
<comment type="subcellular location">
    <subcellularLocation>
        <location evidence="2">Membrane</location>
        <topology evidence="2">Single-pass type II membrane protein</topology>
    </subcellularLocation>
</comment>